<reference evidence="3" key="1">
    <citation type="submission" date="2017-02" db="UniProtKB">
        <authorList>
            <consortium name="WormBaseParasite"/>
        </authorList>
    </citation>
    <scope>IDENTIFICATION</scope>
</reference>
<organism evidence="3">
    <name type="scientific">Enterobius vermicularis</name>
    <name type="common">Human pinworm</name>
    <dbReference type="NCBI Taxonomy" id="51028"/>
    <lineage>
        <taxon>Eukaryota</taxon>
        <taxon>Metazoa</taxon>
        <taxon>Ecdysozoa</taxon>
        <taxon>Nematoda</taxon>
        <taxon>Chromadorea</taxon>
        <taxon>Rhabditida</taxon>
        <taxon>Spirurina</taxon>
        <taxon>Oxyuridomorpha</taxon>
        <taxon>Oxyuroidea</taxon>
        <taxon>Oxyuridae</taxon>
        <taxon>Enterobius</taxon>
    </lineage>
</organism>
<proteinExistence type="predicted"/>
<dbReference type="EMBL" id="UXUI01008026">
    <property type="protein sequence ID" value="VDD90261.1"/>
    <property type="molecule type" value="Genomic_DNA"/>
</dbReference>
<keyword evidence="2" id="KW-1185">Reference proteome</keyword>
<protein>
    <submittedName>
        <fullName evidence="3">S1 motif domain-containing protein</fullName>
    </submittedName>
</protein>
<dbReference type="WBParaSite" id="EVEC_0000538101-mRNA-1">
    <property type="protein sequence ID" value="EVEC_0000538101-mRNA-1"/>
    <property type="gene ID" value="EVEC_0000538101"/>
</dbReference>
<evidence type="ECO:0000313" key="2">
    <source>
        <dbReference type="Proteomes" id="UP000274131"/>
    </source>
</evidence>
<evidence type="ECO:0000313" key="1">
    <source>
        <dbReference type="EMBL" id="VDD90261.1"/>
    </source>
</evidence>
<accession>A0A0N4V593</accession>
<dbReference type="Proteomes" id="UP000274131">
    <property type="component" value="Unassembled WGS sequence"/>
</dbReference>
<reference evidence="1 2" key="2">
    <citation type="submission" date="2018-10" db="EMBL/GenBank/DDBJ databases">
        <authorList>
            <consortium name="Pathogen Informatics"/>
        </authorList>
    </citation>
    <scope>NUCLEOTIDE SEQUENCE [LARGE SCALE GENOMIC DNA]</scope>
</reference>
<gene>
    <name evidence="1" type="ORF">EVEC_LOCUS5012</name>
</gene>
<evidence type="ECO:0000313" key="3">
    <source>
        <dbReference type="WBParaSite" id="EVEC_0000538101-mRNA-1"/>
    </source>
</evidence>
<name>A0A0N4V593_ENTVE</name>
<dbReference type="AlphaFoldDB" id="A0A0N4V593"/>
<sequence length="712" mass="79254">MAENFVTGIVTRVDKESKIGYVWTVGVVREREFELLGNLSEVKVGDWVKFLDKGTVLACMSVIRPLLKTEVFQRTDEASQQVQEGVKVYTQLIFPSAGSGPKQEYEQAVHSVDFGKVGNFARKGLSEKNKIEYNVFYKGFVTRLPFTPKSDEIIKHFGTVWALPPQLLERVPDGETPASWPFSASTSKPPTGIGRLIKNKVCTDDESSSNGCGMRGYEKENICPDLLSNNILNGVNHAEFDSAVNDYGDGGSGTVKSTGIVIRCCDQYYVVWGKDHGCVLVTLGEKMKNGLSLRQGQWVEYACFSDNVGSSYRYTAYECVPTEVPDTCSVSEDNRLTVNTNIFKSQTPPDFEKILPQYTLYESVYLGSIKVNKATAEILNHIGTALEVNELEKLEFPVRKDGPVAGENSGFPEQKAKDEIVASIVRDCYEPDFLQRKKPLSMAIFLYCTGGYGFLFNATRGVVAVRPEHIGSLTPGIWVSTEIIRIKDSSGEACRYVTVSPLKKIDDVRPIRVRGGGVQVQVITEPGGKQEVFGGCTYIIRRCEVGDIRIPFEKIRTTDREKRLSVWASFSENGFWEVDLEEDLWEVKKKGAESELLQTLGTSNTKVITEPVPSGVKERQSCIGLQRPNSENGLLDGSAVVSEKELQEPLINFDNCTSIKRVSICTLTHPVLQITFFSALRDILKDEEIKGLIRQKGLSNELDFILKQIDYA</sequence>